<dbReference type="EMBL" id="QCXQ01000002">
    <property type="protein sequence ID" value="PWF99894.1"/>
    <property type="molecule type" value="Genomic_DNA"/>
</dbReference>
<sequence length="61" mass="7385">MRDFTALMDQLRDGQLESFEIEEEEFPEFQKAYMAYETRKRVIGQAERGGKVIYHYEHDDH</sequence>
<accession>A0A2V1N0E5</accession>
<protein>
    <submittedName>
        <fullName evidence="1">Uncharacterized protein</fullName>
    </submittedName>
</protein>
<name>A0A2V1N0E5_9LACO</name>
<keyword evidence="2" id="KW-1185">Reference proteome</keyword>
<proteinExistence type="predicted"/>
<gene>
    <name evidence="1" type="ORF">DCM90_02780</name>
</gene>
<dbReference type="AlphaFoldDB" id="A0A2V1N0E5"/>
<comment type="caution">
    <text evidence="1">The sequence shown here is derived from an EMBL/GenBank/DDBJ whole genome shotgun (WGS) entry which is preliminary data.</text>
</comment>
<evidence type="ECO:0000313" key="1">
    <source>
        <dbReference type="EMBL" id="PWF99894.1"/>
    </source>
</evidence>
<reference evidence="1 2" key="1">
    <citation type="journal article" date="2018" name="Int. J. Syst. Evol. Microbiol.">
        <title>Lactobacillus bambusae sp. nov., isolated from a traditional fermented Ma-bamboo shoots of Taiwan.</title>
        <authorList>
            <person name="Wang L.-T."/>
        </authorList>
    </citation>
    <scope>NUCLEOTIDE SEQUENCE [LARGE SCALE GENOMIC DNA]</scope>
    <source>
        <strain evidence="1 2">BS-W1</strain>
    </source>
</reference>
<organism evidence="1 2">
    <name type="scientific">Levilactobacillus bambusae</name>
    <dbReference type="NCBI Taxonomy" id="2024736"/>
    <lineage>
        <taxon>Bacteria</taxon>
        <taxon>Bacillati</taxon>
        <taxon>Bacillota</taxon>
        <taxon>Bacilli</taxon>
        <taxon>Lactobacillales</taxon>
        <taxon>Lactobacillaceae</taxon>
        <taxon>Levilactobacillus</taxon>
    </lineage>
</organism>
<dbReference type="Proteomes" id="UP000245080">
    <property type="component" value="Unassembled WGS sequence"/>
</dbReference>
<dbReference type="RefSeq" id="WP_109249843.1">
    <property type="nucleotide sequence ID" value="NZ_QCXQ01000002.1"/>
</dbReference>
<dbReference type="OrthoDB" id="2146345at2"/>
<evidence type="ECO:0000313" key="2">
    <source>
        <dbReference type="Proteomes" id="UP000245080"/>
    </source>
</evidence>